<gene>
    <name evidence="1" type="ORF">E2C01_044314</name>
</gene>
<evidence type="ECO:0000313" key="2">
    <source>
        <dbReference type="Proteomes" id="UP000324222"/>
    </source>
</evidence>
<reference evidence="1 2" key="1">
    <citation type="submission" date="2019-05" db="EMBL/GenBank/DDBJ databases">
        <title>Another draft genome of Portunus trituberculatus and its Hox gene families provides insights of decapod evolution.</title>
        <authorList>
            <person name="Jeong J.-H."/>
            <person name="Song I."/>
            <person name="Kim S."/>
            <person name="Choi T."/>
            <person name="Kim D."/>
            <person name="Ryu S."/>
            <person name="Kim W."/>
        </authorList>
    </citation>
    <scope>NUCLEOTIDE SEQUENCE [LARGE SCALE GENOMIC DNA]</scope>
    <source>
        <tissue evidence="1">Muscle</tissue>
    </source>
</reference>
<evidence type="ECO:0000313" key="1">
    <source>
        <dbReference type="EMBL" id="MPC50485.1"/>
    </source>
</evidence>
<accession>A0A5B7FYW0</accession>
<dbReference type="OrthoDB" id="69641at2759"/>
<sequence length="81" mass="9355">MENVEAMSRTLDPSQPWVKDSRGCHTNLAALLDWPDLDSDEELSAGHWSSSQLFPYKKRPEFSEQISDRTEICHTLHTRII</sequence>
<keyword evidence="2" id="KW-1185">Reference proteome</keyword>
<organism evidence="1 2">
    <name type="scientific">Portunus trituberculatus</name>
    <name type="common">Swimming crab</name>
    <name type="synonym">Neptunus trituberculatus</name>
    <dbReference type="NCBI Taxonomy" id="210409"/>
    <lineage>
        <taxon>Eukaryota</taxon>
        <taxon>Metazoa</taxon>
        <taxon>Ecdysozoa</taxon>
        <taxon>Arthropoda</taxon>
        <taxon>Crustacea</taxon>
        <taxon>Multicrustacea</taxon>
        <taxon>Malacostraca</taxon>
        <taxon>Eumalacostraca</taxon>
        <taxon>Eucarida</taxon>
        <taxon>Decapoda</taxon>
        <taxon>Pleocyemata</taxon>
        <taxon>Brachyura</taxon>
        <taxon>Eubrachyura</taxon>
        <taxon>Portunoidea</taxon>
        <taxon>Portunidae</taxon>
        <taxon>Portuninae</taxon>
        <taxon>Portunus</taxon>
    </lineage>
</organism>
<comment type="caution">
    <text evidence="1">The sequence shown here is derived from an EMBL/GenBank/DDBJ whole genome shotgun (WGS) entry which is preliminary data.</text>
</comment>
<dbReference type="Proteomes" id="UP000324222">
    <property type="component" value="Unassembled WGS sequence"/>
</dbReference>
<protein>
    <submittedName>
        <fullName evidence="1">Uncharacterized protein</fullName>
    </submittedName>
</protein>
<proteinExistence type="predicted"/>
<dbReference type="AlphaFoldDB" id="A0A5B7FYW0"/>
<dbReference type="EMBL" id="VSRR010009532">
    <property type="protein sequence ID" value="MPC50485.1"/>
    <property type="molecule type" value="Genomic_DNA"/>
</dbReference>
<name>A0A5B7FYW0_PORTR</name>